<dbReference type="InterPro" id="IPR001753">
    <property type="entry name" value="Enoyl-CoA_hydra/iso"/>
</dbReference>
<gene>
    <name evidence="4" type="ORF">THASP1DRAFT_19583</name>
</gene>
<keyword evidence="5" id="KW-1185">Reference proteome</keyword>
<evidence type="ECO:0000256" key="2">
    <source>
        <dbReference type="ARBA" id="ARBA00000765"/>
    </source>
</evidence>
<dbReference type="CDD" id="cd06558">
    <property type="entry name" value="crotonase-like"/>
    <property type="match status" value="1"/>
</dbReference>
<dbReference type="GO" id="GO:0004165">
    <property type="term" value="F:delta(3)-delta(2)-enoyl-CoA isomerase activity"/>
    <property type="evidence" value="ECO:0007669"/>
    <property type="project" value="UniProtKB-EC"/>
</dbReference>
<dbReference type="STRING" id="78915.A0A4P9XIS8"/>
<dbReference type="PANTHER" id="PTHR11941:SF75">
    <property type="entry name" value="ENOYL-COA HYDRATASE_ISOMERASE FAMILY PROTEIN"/>
    <property type="match status" value="1"/>
</dbReference>
<keyword evidence="3" id="KW-0443">Lipid metabolism</keyword>
<dbReference type="OrthoDB" id="1696280at2759"/>
<evidence type="ECO:0000256" key="1">
    <source>
        <dbReference type="ARBA" id="ARBA00000452"/>
    </source>
</evidence>
<organism evidence="4 5">
    <name type="scientific">Thamnocephalis sphaerospora</name>
    <dbReference type="NCBI Taxonomy" id="78915"/>
    <lineage>
        <taxon>Eukaryota</taxon>
        <taxon>Fungi</taxon>
        <taxon>Fungi incertae sedis</taxon>
        <taxon>Zoopagomycota</taxon>
        <taxon>Zoopagomycotina</taxon>
        <taxon>Zoopagomycetes</taxon>
        <taxon>Zoopagales</taxon>
        <taxon>Sigmoideomycetaceae</taxon>
        <taxon>Thamnocephalis</taxon>
    </lineage>
</organism>
<dbReference type="Proteomes" id="UP000271241">
    <property type="component" value="Unassembled WGS sequence"/>
</dbReference>
<sequence>MRANFPSDAEPWYALSRRGQVFVLTMQRDDNRFDFESTAALHAALDKVEQTVKQEDPKLKQPWALVTTGHERIYSNGLDPIKVFPSMPDFCGKLYHPLLKRMLTFPMPTVAAINGHAFAGGCMFAMAHDYRVMRSDRGFICMNEIDMKVPLTPGMVSIVRAKFPSPKLVHACLLEAHRFDAKQALATGLIDQVAEPEKVVDTAVALAEHWAPKGRAGPVMSMIKSDVYPDAVRALTSGGLGHVATFKPNFKL</sequence>
<dbReference type="GO" id="GO:0006635">
    <property type="term" value="P:fatty acid beta-oxidation"/>
    <property type="evidence" value="ECO:0007669"/>
    <property type="project" value="TreeGrafter"/>
</dbReference>
<dbReference type="AlphaFoldDB" id="A0A4P9XIS8"/>
<dbReference type="InterPro" id="IPR029045">
    <property type="entry name" value="ClpP/crotonase-like_dom_sf"/>
</dbReference>
<proteinExistence type="predicted"/>
<comment type="catalytic activity">
    <reaction evidence="1">
        <text>a (3Z)-enoyl-CoA = a 4-saturated (2E)-enoyl-CoA</text>
        <dbReference type="Rhea" id="RHEA:45900"/>
        <dbReference type="ChEBI" id="CHEBI:85097"/>
        <dbReference type="ChEBI" id="CHEBI:85489"/>
        <dbReference type="EC" id="5.3.3.8"/>
    </reaction>
</comment>
<reference evidence="5" key="1">
    <citation type="journal article" date="2018" name="Nat. Microbiol.">
        <title>Leveraging single-cell genomics to expand the fungal tree of life.</title>
        <authorList>
            <person name="Ahrendt S.R."/>
            <person name="Quandt C.A."/>
            <person name="Ciobanu D."/>
            <person name="Clum A."/>
            <person name="Salamov A."/>
            <person name="Andreopoulos B."/>
            <person name="Cheng J.F."/>
            <person name="Woyke T."/>
            <person name="Pelin A."/>
            <person name="Henrissat B."/>
            <person name="Reynolds N.K."/>
            <person name="Benny G.L."/>
            <person name="Smith M.E."/>
            <person name="James T.Y."/>
            <person name="Grigoriev I.V."/>
        </authorList>
    </citation>
    <scope>NUCLEOTIDE SEQUENCE [LARGE SCALE GENOMIC DNA]</scope>
    <source>
        <strain evidence="5">RSA 1356</strain>
    </source>
</reference>
<protein>
    <submittedName>
        <fullName evidence="4">ClpP/crotonase-like domain-containing protein</fullName>
    </submittedName>
</protein>
<evidence type="ECO:0000313" key="4">
    <source>
        <dbReference type="EMBL" id="RKP05622.1"/>
    </source>
</evidence>
<dbReference type="SUPFAM" id="SSF52096">
    <property type="entry name" value="ClpP/crotonase"/>
    <property type="match status" value="1"/>
</dbReference>
<dbReference type="Gene3D" id="3.90.226.10">
    <property type="entry name" value="2-enoyl-CoA Hydratase, Chain A, domain 1"/>
    <property type="match status" value="1"/>
</dbReference>
<name>A0A4P9XIS8_9FUNG</name>
<dbReference type="EMBL" id="KZ993076">
    <property type="protein sequence ID" value="RKP05622.1"/>
    <property type="molecule type" value="Genomic_DNA"/>
</dbReference>
<accession>A0A4P9XIS8</accession>
<comment type="catalytic activity">
    <reaction evidence="2">
        <text>a (3E)-enoyl-CoA = a 4-saturated (2E)-enoyl-CoA</text>
        <dbReference type="Rhea" id="RHEA:45228"/>
        <dbReference type="ChEBI" id="CHEBI:58521"/>
        <dbReference type="ChEBI" id="CHEBI:85097"/>
        <dbReference type="EC" id="5.3.3.8"/>
    </reaction>
</comment>
<dbReference type="GO" id="GO:0005777">
    <property type="term" value="C:peroxisome"/>
    <property type="evidence" value="ECO:0007669"/>
    <property type="project" value="TreeGrafter"/>
</dbReference>
<dbReference type="FunFam" id="3.90.226.10:FF:000049">
    <property type="entry name" value="Enoyl-CoA delta isomerase 3"/>
    <property type="match status" value="1"/>
</dbReference>
<dbReference type="Pfam" id="PF00378">
    <property type="entry name" value="ECH_1"/>
    <property type="match status" value="1"/>
</dbReference>
<dbReference type="PANTHER" id="PTHR11941">
    <property type="entry name" value="ENOYL-COA HYDRATASE-RELATED"/>
    <property type="match status" value="1"/>
</dbReference>
<evidence type="ECO:0000313" key="5">
    <source>
        <dbReference type="Proteomes" id="UP000271241"/>
    </source>
</evidence>
<evidence type="ECO:0000256" key="3">
    <source>
        <dbReference type="ARBA" id="ARBA00023098"/>
    </source>
</evidence>